<proteinExistence type="predicted"/>
<dbReference type="AlphaFoldDB" id="A0AAQ4FI10"/>
<keyword evidence="2" id="KW-1185">Reference proteome</keyword>
<evidence type="ECO:0000313" key="1">
    <source>
        <dbReference type="EMBL" id="KAK8786869.1"/>
    </source>
</evidence>
<dbReference type="PROSITE" id="PS00941">
    <property type="entry name" value="CARBOXYLESTERASE_B_2"/>
    <property type="match status" value="1"/>
</dbReference>
<accession>A0AAQ4FI10</accession>
<evidence type="ECO:0008006" key="3">
    <source>
        <dbReference type="Google" id="ProtNLM"/>
    </source>
</evidence>
<dbReference type="Proteomes" id="UP001321473">
    <property type="component" value="Unassembled WGS sequence"/>
</dbReference>
<gene>
    <name evidence="1" type="ORF">V5799_023354</name>
</gene>
<evidence type="ECO:0000313" key="2">
    <source>
        <dbReference type="Proteomes" id="UP001321473"/>
    </source>
</evidence>
<dbReference type="EMBL" id="JARKHS020002322">
    <property type="protein sequence ID" value="KAK8786869.1"/>
    <property type="molecule type" value="Genomic_DNA"/>
</dbReference>
<organism evidence="1 2">
    <name type="scientific">Amblyomma americanum</name>
    <name type="common">Lone star tick</name>
    <dbReference type="NCBI Taxonomy" id="6943"/>
    <lineage>
        <taxon>Eukaryota</taxon>
        <taxon>Metazoa</taxon>
        <taxon>Ecdysozoa</taxon>
        <taxon>Arthropoda</taxon>
        <taxon>Chelicerata</taxon>
        <taxon>Arachnida</taxon>
        <taxon>Acari</taxon>
        <taxon>Parasitiformes</taxon>
        <taxon>Ixodida</taxon>
        <taxon>Ixodoidea</taxon>
        <taxon>Ixodidae</taxon>
        <taxon>Amblyomminae</taxon>
        <taxon>Amblyomma</taxon>
    </lineage>
</organism>
<dbReference type="InterPro" id="IPR019819">
    <property type="entry name" value="Carboxylesterase_B_CS"/>
</dbReference>
<dbReference type="SUPFAM" id="SSF53474">
    <property type="entry name" value="alpha/beta-Hydrolases"/>
    <property type="match status" value="1"/>
</dbReference>
<dbReference type="Gene3D" id="3.40.50.1820">
    <property type="entry name" value="alpha/beta hydrolase"/>
    <property type="match status" value="1"/>
</dbReference>
<protein>
    <recommendedName>
        <fullName evidence="3">Carboxylesterase type B domain-containing protein</fullName>
    </recommendedName>
</protein>
<comment type="caution">
    <text evidence="1">The sequence shown here is derived from an EMBL/GenBank/DDBJ whole genome shotgun (WGS) entry which is preliminary data.</text>
</comment>
<sequence length="149" mass="16403">MTNLSRPCHAAVLTLTALLLCGLLALLYRLLWFGRGESLPPVDALGGIAQSVETHCRASTHGEIVGGQVSEYLGVPYGRLEQSQRFSEAIFVEYRPGMALRRRGVPACPQYPWSPVPRLPAVQATGSDDCLYLNIWRPGLLRALWLMIA</sequence>
<dbReference type="InterPro" id="IPR029058">
    <property type="entry name" value="AB_hydrolase_fold"/>
</dbReference>
<name>A0AAQ4FI10_AMBAM</name>
<reference evidence="1 2" key="1">
    <citation type="journal article" date="2023" name="Arcadia Sci">
        <title>De novo assembly of a long-read Amblyomma americanum tick genome.</title>
        <authorList>
            <person name="Chou S."/>
            <person name="Poskanzer K.E."/>
            <person name="Rollins M."/>
            <person name="Thuy-Boun P.S."/>
        </authorList>
    </citation>
    <scope>NUCLEOTIDE SEQUENCE [LARGE SCALE GENOMIC DNA]</scope>
    <source>
        <strain evidence="1">F_SG_1</strain>
        <tissue evidence="1">Salivary glands</tissue>
    </source>
</reference>